<dbReference type="PANTHER" id="PTHR24321:SF15">
    <property type="entry name" value="OXIDOREDUCTASE UCPA"/>
    <property type="match status" value="1"/>
</dbReference>
<reference evidence="3 4" key="1">
    <citation type="submission" date="2014-08" db="EMBL/GenBank/DDBJ databases">
        <authorList>
            <person name="Moulin Lionel"/>
        </authorList>
    </citation>
    <scope>NUCLEOTIDE SEQUENCE [LARGE SCALE GENOMIC DNA]</scope>
</reference>
<dbReference type="PANTHER" id="PTHR24321">
    <property type="entry name" value="DEHYDROGENASES, SHORT CHAIN"/>
    <property type="match status" value="1"/>
</dbReference>
<dbReference type="PRINTS" id="PR00080">
    <property type="entry name" value="SDRFAMILY"/>
</dbReference>
<dbReference type="Proteomes" id="UP000046122">
    <property type="component" value="Unassembled WGS sequence"/>
</dbReference>
<sequence>MAARTSEAIALKDQSMILKDRIAVVTGAGSGIGRAGAMIMAREGAIVVIADRDPAAGEATASGIREAGGRAEAVATDVSDDTAVEGLIEGTLSKHGRIDILHSHAGIQVGGTLTEVGTDGMDASWRINVRAQFLAAKTVMPAMIAQGGGVILNTASNSGVFYDREMIAYATSKHAVVAMTRQMSLDYAKHNVRINALCPGWVDTPFNAPFIAQMGGRNAIENYVRTKIPMGRWASAQEIAEAILFLVSDRSSFMTGQALVVDGGESIG</sequence>
<accession>A0A090G5T2</accession>
<dbReference type="Pfam" id="PF13561">
    <property type="entry name" value="adh_short_C2"/>
    <property type="match status" value="1"/>
</dbReference>
<evidence type="ECO:0000256" key="2">
    <source>
        <dbReference type="ARBA" id="ARBA00023002"/>
    </source>
</evidence>
<organism evidence="3 4">
    <name type="scientific">Mesorhizobium plurifarium</name>
    <dbReference type="NCBI Taxonomy" id="69974"/>
    <lineage>
        <taxon>Bacteria</taxon>
        <taxon>Pseudomonadati</taxon>
        <taxon>Pseudomonadota</taxon>
        <taxon>Alphaproteobacteria</taxon>
        <taxon>Hyphomicrobiales</taxon>
        <taxon>Phyllobacteriaceae</taxon>
        <taxon>Mesorhizobium</taxon>
    </lineage>
</organism>
<dbReference type="FunFam" id="3.40.50.720:FF:000084">
    <property type="entry name" value="Short-chain dehydrogenase reductase"/>
    <property type="match status" value="1"/>
</dbReference>
<evidence type="ECO:0000313" key="4">
    <source>
        <dbReference type="Proteomes" id="UP000046122"/>
    </source>
</evidence>
<dbReference type="EMBL" id="CCNE01000019">
    <property type="protein sequence ID" value="CDX57162.1"/>
    <property type="molecule type" value="Genomic_DNA"/>
</dbReference>
<dbReference type="InterPro" id="IPR020904">
    <property type="entry name" value="Sc_DH/Rdtase_CS"/>
</dbReference>
<dbReference type="InterPro" id="IPR036291">
    <property type="entry name" value="NAD(P)-bd_dom_sf"/>
</dbReference>
<evidence type="ECO:0000313" key="3">
    <source>
        <dbReference type="EMBL" id="CDX57162.1"/>
    </source>
</evidence>
<dbReference type="Gene3D" id="3.40.50.720">
    <property type="entry name" value="NAD(P)-binding Rossmann-like Domain"/>
    <property type="match status" value="1"/>
</dbReference>
<protein>
    <submittedName>
        <fullName evidence="3">Short-chain dehydrogenase/reductase SDR</fullName>
    </submittedName>
</protein>
<name>A0A090G5T2_MESPL</name>
<proteinExistence type="inferred from homology"/>
<dbReference type="AlphaFoldDB" id="A0A090G5T2"/>
<keyword evidence="2" id="KW-0560">Oxidoreductase</keyword>
<dbReference type="PRINTS" id="PR00081">
    <property type="entry name" value="GDHRDH"/>
</dbReference>
<dbReference type="PROSITE" id="PS00061">
    <property type="entry name" value="ADH_SHORT"/>
    <property type="match status" value="1"/>
</dbReference>
<dbReference type="NCBIfam" id="NF005559">
    <property type="entry name" value="PRK07231.1"/>
    <property type="match status" value="1"/>
</dbReference>
<dbReference type="CDD" id="cd05233">
    <property type="entry name" value="SDR_c"/>
    <property type="match status" value="1"/>
</dbReference>
<comment type="similarity">
    <text evidence="1">Belongs to the short-chain dehydrogenases/reductases (SDR) family.</text>
</comment>
<gene>
    <name evidence="3" type="ORF">MPL3365_260012</name>
</gene>
<evidence type="ECO:0000256" key="1">
    <source>
        <dbReference type="ARBA" id="ARBA00006484"/>
    </source>
</evidence>
<dbReference type="InterPro" id="IPR002347">
    <property type="entry name" value="SDR_fam"/>
</dbReference>
<dbReference type="GO" id="GO:0016491">
    <property type="term" value="F:oxidoreductase activity"/>
    <property type="evidence" value="ECO:0007669"/>
    <property type="project" value="UniProtKB-KW"/>
</dbReference>
<dbReference type="SUPFAM" id="SSF51735">
    <property type="entry name" value="NAD(P)-binding Rossmann-fold domains"/>
    <property type="match status" value="1"/>
</dbReference>